<sequence>MATSTSPSSSSAHFINVCNKELNINDFYDIYEKIEQLSASWKQIAISLRLRINTVNKIEADCRGNTVTCLQKVLEYWLRKDYDYKRYGIPCWRRVCVAVKEGGGDPALADEIVREHPLPAMPPAGSTSSKDKSVTPETDEVAMSPASTDRATGTSKYGSSEKSFELTSKLYDLQDEFDEAIRLTKNSFKSSDVPKIIDYLNIHTMSLLGPNKKQQTTAEAVREEFRNIRTLSKLFTILQDKYISWFNYKLMIKLVGVFLPKNRSLKRTWSSYEEKLKDYFINSGGLLKDADPVQFGVKGVPPGTRVMIAKVDRDDYTLDDIFFFRRAIPKGLDIPEYDLHFCFVYDGSLCLGYLISEYLYSLLFPLTTKLQQQLANIGITELTCGEDKYDLREFSIEEVKHSSTDIDTCDPLLYENTSTPLHEAAWRGLKDEVQWLLDKFGYSTYHRGLHGWTPLHSASYGGHIEILQLLIHQNGIDPNEGDDNSVSSIHMASYKGHLSIVQYLVDTCDVPPDQPDNSNNTALLYSAMGGHSDLVEFFIKRNCTTSQINCIRASLSLLACQSGELALVHKLESLNLFSPNDITKSGTGILHYTCYSKSVELFKYLLNQYQLSIDVKIRNGVTPLHIASWYASSSLVEYIVSIQGNEVLLINDNNGNSCLHHACYAIIHISAGIVYSKLMAQSDVSDIQIINRTRVKTNINLIKRNERVKMFSSLLKKANTCPNCDINATTIDGQSLLHWASHSGSTLLVKALEECNINCTLTNDGKSPVHYAAWSGSTSVLSYIISQYNLNANDTDTYGRTPLVYSCWSGSINSVKYLINNHNIDPNITDNDCMTCLHHSCRNGHIDITQYLIEVQHCDINKTDNEGHTLVHHAAWSGNFDLVQYLITEQGLSPTAVTKNGLTALHYASVSLNLSLVKELITTYQLDPHQADSNCKLPIHYAAESGDILLLELYMKDYKCSLSLTDNKGWNVIHFSSVKGHTHFIKHITSQYLQYISLLHSTDNEGRIPLHLACESGNIQLVTFLINDMECDVNAKNTRDSSSISFACCSGNLDLVQLLIQQYKLEPLATNKYGFTALHAAAQAGHTHVLKWYSQEYSVNITNHTSNNKYTLAHSAAYFGELHCLQELINKYQCDVNATTTDTGSTVLHEACEGGHVPVVLYLTSLPQCNVAAKTSNGSTVLHITCEHSGSLPILKHLVENHQLDLCAVNDEGMAPIHLTCLKGRWILVQYILERLSSPNQIQLIGNILRQKNNDGRTPFHLACESGNIQLVTFLINDMKCDVNAKDTHDNTCILFACFSGNLDLVQLLVQQYKLEPLATDRYGLTALHGAAQAGHTHILEWYSQEYSVDITNHTSNNKYTLAHSAAYGGKLHCLQELINKYQCDVNATTTDTGSTVLHEACEGGHVPVVLYLTSLPQCNVAAKTSNGSTVLHITCEHSDSLPILKHLVENYQLDLCAVNDGGMAPIHLACSEGRQDLVQYITEHLPSSLELPVTGSGHTPFLIAVYFNQLEVMKYLISNKCNLSATDDEGSGAVHISVERGHLNVLKYLIDNNYCNPNATNHQDRTPLHVAVAAEQFQILECFLEIRPSLPNSAQDKNGNTPLHFACMRGQQKMVSLLTSSTDISILITNKKGQTPLHLAAASGHKDTAEALLFSVTGSSTHRDLLTATDNEGSTVLHTACSNGHIDTFLHFCSIYPDGINAVDNRKRTILHAACEGGNMEIVQLVIDNCGLDPVAKDKDGITCMHILAERGNITIFQYIKDQVGSNYIPCDDNGRTPLHYACLFNRNEMTLYLINSCHYNPDDPDNNGYTSVHAACEAGNFDLILQFLTELCCNALAETHDTKTLLYFASKSSNLELVRFLVNVFDLKPRPHDIKIAQSVNPDSSVVKYLQEIHYDLFYTEEGIVRGYHEKLEGQQVDLPGQDIVS</sequence>
<feature type="repeat" description="ANK" evidence="3">
    <location>
        <begin position="1255"/>
        <end position="1288"/>
    </location>
</feature>
<dbReference type="SUPFAM" id="SSF48403">
    <property type="entry name" value="Ankyrin repeat"/>
    <property type="match status" value="5"/>
</dbReference>
<dbReference type="PROSITE" id="PS50088">
    <property type="entry name" value="ANK_REPEAT"/>
    <property type="match status" value="7"/>
</dbReference>
<dbReference type="Gene3D" id="1.25.40.20">
    <property type="entry name" value="Ankyrin repeat-containing domain"/>
    <property type="match status" value="8"/>
</dbReference>
<keyword evidence="2 3" id="KW-0040">ANK repeat</keyword>
<proteinExistence type="predicted"/>
<dbReference type="Pfam" id="PF13637">
    <property type="entry name" value="Ank_4"/>
    <property type="match status" value="2"/>
</dbReference>
<evidence type="ECO:0000256" key="1">
    <source>
        <dbReference type="ARBA" id="ARBA00022737"/>
    </source>
</evidence>
<organism evidence="5">
    <name type="scientific">Amphimedon queenslandica</name>
    <name type="common">Sponge</name>
    <dbReference type="NCBI Taxonomy" id="400682"/>
    <lineage>
        <taxon>Eukaryota</taxon>
        <taxon>Metazoa</taxon>
        <taxon>Porifera</taxon>
        <taxon>Demospongiae</taxon>
        <taxon>Heteroscleromorpha</taxon>
        <taxon>Haplosclerida</taxon>
        <taxon>Niphatidae</taxon>
        <taxon>Amphimedon</taxon>
    </lineage>
</organism>
<name>A0A1X7TR62_AMPQE</name>
<dbReference type="Gene3D" id="1.10.533.10">
    <property type="entry name" value="Death Domain, Fas"/>
    <property type="match status" value="1"/>
</dbReference>
<dbReference type="CDD" id="cd01670">
    <property type="entry name" value="Death"/>
    <property type="match status" value="1"/>
</dbReference>
<dbReference type="InterPro" id="IPR011029">
    <property type="entry name" value="DEATH-like_dom_sf"/>
</dbReference>
<dbReference type="InParanoid" id="A0A1X7TR62"/>
<dbReference type="SMART" id="SM00248">
    <property type="entry name" value="ANK"/>
    <property type="match status" value="40"/>
</dbReference>
<feature type="repeat" description="ANK" evidence="3">
    <location>
        <begin position="1599"/>
        <end position="1619"/>
    </location>
</feature>
<feature type="region of interest" description="Disordered" evidence="4">
    <location>
        <begin position="117"/>
        <end position="159"/>
    </location>
</feature>
<dbReference type="EnsemblMetazoa" id="Aqu2.1.17288_001">
    <property type="protein sequence ID" value="Aqu2.1.17288_001"/>
    <property type="gene ID" value="Aqu2.1.17288"/>
</dbReference>
<evidence type="ECO:0000256" key="4">
    <source>
        <dbReference type="SAM" id="MobiDB-lite"/>
    </source>
</evidence>
<feature type="repeat" description="ANK" evidence="3">
    <location>
        <begin position="1633"/>
        <end position="1654"/>
    </location>
</feature>
<dbReference type="PROSITE" id="PS50297">
    <property type="entry name" value="ANK_REP_REGION"/>
    <property type="match status" value="6"/>
</dbReference>
<evidence type="ECO:0000256" key="3">
    <source>
        <dbReference type="PROSITE-ProRule" id="PRU00023"/>
    </source>
</evidence>
<feature type="compositionally biased region" description="Polar residues" evidence="4">
    <location>
        <begin position="145"/>
        <end position="159"/>
    </location>
</feature>
<dbReference type="PANTHER" id="PTHR24198">
    <property type="entry name" value="ANKYRIN REPEAT AND PROTEIN KINASE DOMAIN-CONTAINING PROTEIN"/>
    <property type="match status" value="1"/>
</dbReference>
<dbReference type="PANTHER" id="PTHR24198:SF165">
    <property type="entry name" value="ANKYRIN REPEAT-CONTAINING PROTEIN-RELATED"/>
    <property type="match status" value="1"/>
</dbReference>
<dbReference type="eggNOG" id="KOG0504">
    <property type="taxonomic scope" value="Eukaryota"/>
</dbReference>
<dbReference type="Pfam" id="PF12796">
    <property type="entry name" value="Ank_2"/>
    <property type="match status" value="11"/>
</dbReference>
<dbReference type="InterPro" id="IPR036770">
    <property type="entry name" value="Ankyrin_rpt-contain_sf"/>
</dbReference>
<protein>
    <submittedName>
        <fullName evidence="5">Uncharacterized protein</fullName>
    </submittedName>
</protein>
<reference evidence="5" key="1">
    <citation type="submission" date="2017-05" db="UniProtKB">
        <authorList>
            <consortium name="EnsemblMetazoa"/>
        </authorList>
    </citation>
    <scope>IDENTIFICATION</scope>
</reference>
<evidence type="ECO:0000256" key="2">
    <source>
        <dbReference type="ARBA" id="ARBA00023043"/>
    </source>
</evidence>
<feature type="repeat" description="ANK" evidence="3">
    <location>
        <begin position="1497"/>
        <end position="1529"/>
    </location>
</feature>
<evidence type="ECO:0000313" key="5">
    <source>
        <dbReference type="EnsemblMetazoa" id="Aqu2.1.17288_001"/>
    </source>
</evidence>
<dbReference type="InterPro" id="IPR002110">
    <property type="entry name" value="Ankyrin_rpt"/>
</dbReference>
<keyword evidence="1" id="KW-0677">Repeat</keyword>
<feature type="repeat" description="ANK" evidence="3">
    <location>
        <begin position="450"/>
        <end position="483"/>
    </location>
</feature>
<accession>A0A1X7TR62</accession>
<feature type="repeat" description="ANK" evidence="3">
    <location>
        <begin position="764"/>
        <end position="797"/>
    </location>
</feature>
<dbReference type="OrthoDB" id="6147539at2759"/>
<feature type="repeat" description="ANK" evidence="3">
    <location>
        <begin position="1005"/>
        <end position="1038"/>
    </location>
</feature>
<dbReference type="Pfam" id="PF13857">
    <property type="entry name" value="Ank_5"/>
    <property type="match status" value="1"/>
</dbReference>
<dbReference type="eggNOG" id="KOG4177">
    <property type="taxonomic scope" value="Eukaryota"/>
</dbReference>